<sequence length="264" mass="27956">MQINWLQLTEGPADIPVPTYGQYGGPNWSGGEVVGDNEPGNYSVPPEDRLDALFLVHDQAYDQPNTLLRAQADLLLIQGILEQPADEVTGEGDLYAGGAVLAMLYQIAVVNNHPELLLQVDVGQIVEGAIARIEEGSITPEPQEIAGFVGWLGTIGQALAASESPIAKAAAGAVLDLAGSLGSAPTNFQDVLTDEAIDFLQDAAPQLANAVETIVDGSCQSDVEQFLDDASDWLSDVTTHPIAPEPLTAIKGKFAFLEYHDLLI</sequence>
<dbReference type="EMBL" id="JAELXT010000008">
    <property type="protein sequence ID" value="MBJ6125895.1"/>
    <property type="molecule type" value="Genomic_DNA"/>
</dbReference>
<evidence type="ECO:0000313" key="1">
    <source>
        <dbReference type="EMBL" id="MBJ6125895.1"/>
    </source>
</evidence>
<evidence type="ECO:0000313" key="2">
    <source>
        <dbReference type="Proteomes" id="UP000620670"/>
    </source>
</evidence>
<protein>
    <submittedName>
        <fullName evidence="1">Uncharacterized protein</fullName>
    </submittedName>
</protein>
<accession>A0ABS0Y1L3</accession>
<name>A0ABS0Y1L3_9HYPH</name>
<dbReference type="Proteomes" id="UP000620670">
    <property type="component" value="Unassembled WGS sequence"/>
</dbReference>
<reference evidence="2" key="1">
    <citation type="submission" date="2020-12" db="EMBL/GenBank/DDBJ databases">
        <title>Hymenobacter sp.</title>
        <authorList>
            <person name="Kim M.K."/>
        </authorList>
    </citation>
    <scope>NUCLEOTIDE SEQUENCE [LARGE SCALE GENOMIC DNA]</scope>
    <source>
        <strain evidence="2">BT325</strain>
    </source>
</reference>
<dbReference type="InterPro" id="IPR036444">
    <property type="entry name" value="PLipase_A2_dom_sf"/>
</dbReference>
<proteinExistence type="predicted"/>
<comment type="caution">
    <text evidence="1">The sequence shown here is derived from an EMBL/GenBank/DDBJ whole genome shotgun (WGS) entry which is preliminary data.</text>
</comment>
<gene>
    <name evidence="1" type="ORF">JAO75_10820</name>
</gene>
<dbReference type="RefSeq" id="WP_199049073.1">
    <property type="nucleotide sequence ID" value="NZ_JAELXT010000008.1"/>
</dbReference>
<organism evidence="1 2">
    <name type="scientific">Microvirga splendida</name>
    <dbReference type="NCBI Taxonomy" id="2795727"/>
    <lineage>
        <taxon>Bacteria</taxon>
        <taxon>Pseudomonadati</taxon>
        <taxon>Pseudomonadota</taxon>
        <taxon>Alphaproteobacteria</taxon>
        <taxon>Hyphomicrobiales</taxon>
        <taxon>Methylobacteriaceae</taxon>
        <taxon>Microvirga</taxon>
    </lineage>
</organism>
<dbReference type="Gene3D" id="1.20.90.10">
    <property type="entry name" value="Phospholipase A2 domain"/>
    <property type="match status" value="1"/>
</dbReference>
<keyword evidence="2" id="KW-1185">Reference proteome</keyword>